<reference evidence="3 4" key="1">
    <citation type="submission" date="2023-11" db="EMBL/GenBank/DDBJ databases">
        <title>Draft genome sequence of Microbacterium arthrosphaerae JCM 30492.</title>
        <authorList>
            <person name="Zhang G."/>
            <person name="Ding Y."/>
        </authorList>
    </citation>
    <scope>NUCLEOTIDE SEQUENCE [LARGE SCALE GENOMIC DNA]</scope>
    <source>
        <strain evidence="3 4">JCM 30492</strain>
    </source>
</reference>
<protein>
    <submittedName>
        <fullName evidence="3">Uncharacterized protein</fullName>
    </submittedName>
</protein>
<dbReference type="PROSITE" id="PS51257">
    <property type="entry name" value="PROKAR_LIPOPROTEIN"/>
    <property type="match status" value="1"/>
</dbReference>
<name>A0ABU4H686_9MICO</name>
<feature type="chain" id="PRO_5046393460" evidence="2">
    <location>
        <begin position="23"/>
        <end position="219"/>
    </location>
</feature>
<keyword evidence="2" id="KW-0732">Signal</keyword>
<organism evidence="3 4">
    <name type="scientific">Microbacterium arthrosphaerae</name>
    <dbReference type="NCBI Taxonomy" id="792652"/>
    <lineage>
        <taxon>Bacteria</taxon>
        <taxon>Bacillati</taxon>
        <taxon>Actinomycetota</taxon>
        <taxon>Actinomycetes</taxon>
        <taxon>Micrococcales</taxon>
        <taxon>Microbacteriaceae</taxon>
        <taxon>Microbacterium</taxon>
    </lineage>
</organism>
<evidence type="ECO:0000256" key="1">
    <source>
        <dbReference type="SAM" id="MobiDB-lite"/>
    </source>
</evidence>
<dbReference type="Proteomes" id="UP001283109">
    <property type="component" value="Unassembled WGS sequence"/>
</dbReference>
<dbReference type="EMBL" id="JAWQEV010000005">
    <property type="protein sequence ID" value="MDW4574154.1"/>
    <property type="molecule type" value="Genomic_DNA"/>
</dbReference>
<gene>
    <name evidence="3" type="ORF">R8Z58_15345</name>
</gene>
<keyword evidence="4" id="KW-1185">Reference proteome</keyword>
<feature type="region of interest" description="Disordered" evidence="1">
    <location>
        <begin position="21"/>
        <end position="47"/>
    </location>
</feature>
<evidence type="ECO:0000313" key="3">
    <source>
        <dbReference type="EMBL" id="MDW4574154.1"/>
    </source>
</evidence>
<feature type="signal peptide" evidence="2">
    <location>
        <begin position="1"/>
        <end position="22"/>
    </location>
</feature>
<dbReference type="RefSeq" id="WP_318354655.1">
    <property type="nucleotide sequence ID" value="NZ_JAWQEV010000005.1"/>
</dbReference>
<proteinExistence type="predicted"/>
<evidence type="ECO:0000256" key="2">
    <source>
        <dbReference type="SAM" id="SignalP"/>
    </source>
</evidence>
<accession>A0ABU4H686</accession>
<feature type="compositionally biased region" description="Low complexity" evidence="1">
    <location>
        <begin position="21"/>
        <end position="40"/>
    </location>
</feature>
<evidence type="ECO:0000313" key="4">
    <source>
        <dbReference type="Proteomes" id="UP001283109"/>
    </source>
</evidence>
<comment type="caution">
    <text evidence="3">The sequence shown here is derived from an EMBL/GenBank/DDBJ whole genome shotgun (WGS) entry which is preliminary data.</text>
</comment>
<sequence>MRTRLVAVLIAVTLALTGCAAAGPSSPATTPSMAASRATPTPTPAPTPAPLLTIGVEGLQLVTGGDTRTLAFDDPEAILAFIEDATGVPRAGEDFEDPWGNGDVWGTLFTWDDIRVSVLKDGPATVTLSGSTVGDIPVTTASGIAVGDSRDAVVAAGGWDEWDADGDGRADHLGIDGQDVAGTQSLTRPGSVGRMFVSVSLDGDIVTGLQSPSNDFSDL</sequence>